<dbReference type="STRING" id="117157.SAMN04489717_3157"/>
<accession>A0A1H1TDA4</accession>
<dbReference type="GO" id="GO:0015833">
    <property type="term" value="P:peptide transport"/>
    <property type="evidence" value="ECO:0007669"/>
    <property type="project" value="TreeGrafter"/>
</dbReference>
<proteinExistence type="predicted"/>
<name>A0A1H1TDA4_9ACTN</name>
<dbReference type="AlphaFoldDB" id="A0A1H1TDA4"/>
<dbReference type="Proteomes" id="UP000198983">
    <property type="component" value="Chromosome I"/>
</dbReference>
<evidence type="ECO:0000313" key="4">
    <source>
        <dbReference type="Proteomes" id="UP000198983"/>
    </source>
</evidence>
<dbReference type="Pfam" id="PF00496">
    <property type="entry name" value="SBP_bac_5"/>
    <property type="match status" value="1"/>
</dbReference>
<dbReference type="InterPro" id="IPR000914">
    <property type="entry name" value="SBP_5_dom"/>
</dbReference>
<keyword evidence="4" id="KW-1185">Reference proteome</keyword>
<dbReference type="OrthoDB" id="9046151at2"/>
<protein>
    <submittedName>
        <fullName evidence="3">Peptide/nickel transport system substrate-binding protein</fullName>
    </submittedName>
</protein>
<evidence type="ECO:0000256" key="1">
    <source>
        <dbReference type="SAM" id="MobiDB-lite"/>
    </source>
</evidence>
<feature type="domain" description="Solute-binding protein family 5" evidence="2">
    <location>
        <begin position="142"/>
        <end position="563"/>
    </location>
</feature>
<dbReference type="RefSeq" id="WP_092654426.1">
    <property type="nucleotide sequence ID" value="NZ_LT629732.1"/>
</dbReference>
<evidence type="ECO:0000313" key="3">
    <source>
        <dbReference type="EMBL" id="SDS58262.1"/>
    </source>
</evidence>
<organism evidence="3 4">
    <name type="scientific">Actinopolymorpha singaporensis</name>
    <dbReference type="NCBI Taxonomy" id="117157"/>
    <lineage>
        <taxon>Bacteria</taxon>
        <taxon>Bacillati</taxon>
        <taxon>Actinomycetota</taxon>
        <taxon>Actinomycetes</taxon>
        <taxon>Propionibacteriales</taxon>
        <taxon>Actinopolymorphaceae</taxon>
        <taxon>Actinopolymorpha</taxon>
    </lineage>
</organism>
<feature type="region of interest" description="Disordered" evidence="1">
    <location>
        <begin position="32"/>
        <end position="85"/>
    </location>
</feature>
<dbReference type="CDD" id="cd08500">
    <property type="entry name" value="PBP2_NikA_DppA_OppA_like_4"/>
    <property type="match status" value="1"/>
</dbReference>
<dbReference type="EMBL" id="LT629732">
    <property type="protein sequence ID" value="SDS58262.1"/>
    <property type="molecule type" value="Genomic_DNA"/>
</dbReference>
<gene>
    <name evidence="3" type="ORF">SAMN04489717_3157</name>
</gene>
<sequence>MPHDFGGPVGKPNRRTVLYASALTAVTALTGACSSGTKSGEGGKPRAGSTGTSTKGSERKPVPVPRKLRESPALAAQVKSGALPPLKERVPEKPYVIPHRWCSEGKYGGTMYALTDASDSGIINEHMYGRSPLRWLNDGLDIGPGLVESWESDDDASTWTLHLRRGLKWSDGQPLTAGDALYWWEDLVVNDVHPALPPDSGRSGSGTAMKLTAPDDLTLVLTFDSPTPLTPALLANGVDTGDWFLPKHYLKQWHPRYNKSVTAKNWFEKHDQHLNWVLDPKCPTLTGWRTKTYSEGRRVVLERNPYYWCVDRSGAQLPYVDELVFNVVQEPEVRKLQIQEGKVDYVHGAFVPIGLGDISGMKQTQKRHNMNVYLWDSGSGTGSVFFFNYDYPEPKMRALIRNPKFRQALSFAFDRSEAQKAVYFNTGEKTTGTYSPKAQEYQGAQGEKVYHQWRDAYVRHDPERAKRMLDELGAKLGPDGKRRMPGGVDDLVVRIDVPADVSDEHRKKNDLLKRDWEAVGVTVKINPMAPEGFGDQWNNGRLMSQSSWEVGDGPDHITGPWWFVPIEPARWAPLHGQMWTLRGTAKEKQQLDVDPWKRTPPRVDAEPGSPIARLWDGYAKAKGEVDGVARTKIVWDMIKIHIQDGPFFMGTVANYPQVTMSKRDLHNVPTREQLAQGGMVNTWAHPTPAVYDPEVYYWEDPAKHT</sequence>
<dbReference type="InterPro" id="IPR039424">
    <property type="entry name" value="SBP_5"/>
</dbReference>
<dbReference type="Gene3D" id="3.40.190.10">
    <property type="entry name" value="Periplasmic binding protein-like II"/>
    <property type="match status" value="1"/>
</dbReference>
<dbReference type="PANTHER" id="PTHR30290:SF62">
    <property type="entry name" value="OLIGOPEPTIDE ABC TRANSPORTER, PERIPLASMIC OLIGOPEPTIDE-BINDING PROTEIN"/>
    <property type="match status" value="1"/>
</dbReference>
<reference evidence="3 4" key="1">
    <citation type="submission" date="2016-10" db="EMBL/GenBank/DDBJ databases">
        <authorList>
            <person name="de Groot N.N."/>
        </authorList>
    </citation>
    <scope>NUCLEOTIDE SEQUENCE [LARGE SCALE GENOMIC DNA]</scope>
    <source>
        <strain evidence="3 4">DSM 22024</strain>
    </source>
</reference>
<dbReference type="PANTHER" id="PTHR30290">
    <property type="entry name" value="PERIPLASMIC BINDING COMPONENT OF ABC TRANSPORTER"/>
    <property type="match status" value="1"/>
</dbReference>
<dbReference type="Gene3D" id="3.10.105.10">
    <property type="entry name" value="Dipeptide-binding Protein, Domain 3"/>
    <property type="match status" value="1"/>
</dbReference>
<dbReference type="GO" id="GO:1904680">
    <property type="term" value="F:peptide transmembrane transporter activity"/>
    <property type="evidence" value="ECO:0007669"/>
    <property type="project" value="TreeGrafter"/>
</dbReference>
<dbReference type="SUPFAM" id="SSF53850">
    <property type="entry name" value="Periplasmic binding protein-like II"/>
    <property type="match status" value="1"/>
</dbReference>
<evidence type="ECO:0000259" key="2">
    <source>
        <dbReference type="Pfam" id="PF00496"/>
    </source>
</evidence>